<keyword evidence="1" id="KW-0812">Transmembrane</keyword>
<sequence length="322" mass="38344">MLLFCSLLQIFLILLHHIMIYDFYYIFFKDFINYNKLFNFSAEEIFIILKVIIHNFRLTMNLSKKKKRNIIKIIKNRIKKKYIIEQLYGNKCHICGEFDTKIHLRTFDFSHFNSKKKKIDASSLFDTKSCSEIVKTLKDEVGAYICSNCHSVFDMEYLELINEIYDDKELIEKIKTDYHKIKMKFTAISDKMINNVKDPLKKTINITGNYKNYLFAIYYLSNQGIDITKKSIANYLGVDYDAVKSFFLRHRNFLEKYINFPYGNPTIYSLKIKGLKLISEIEYFINFYQTFQLEECINCNFNVRKKCIANSSNQCSHPIIKN</sequence>
<evidence type="ECO:0000256" key="1">
    <source>
        <dbReference type="SAM" id="Phobius"/>
    </source>
</evidence>
<evidence type="ECO:0000313" key="2">
    <source>
        <dbReference type="EMBL" id="KKL46961.1"/>
    </source>
</evidence>
<dbReference type="AlphaFoldDB" id="A0A0F9CZR8"/>
<keyword evidence="1" id="KW-0472">Membrane</keyword>
<dbReference type="EMBL" id="LAZR01033844">
    <property type="protein sequence ID" value="KKL46961.1"/>
    <property type="molecule type" value="Genomic_DNA"/>
</dbReference>
<keyword evidence="1" id="KW-1133">Transmembrane helix</keyword>
<protein>
    <submittedName>
        <fullName evidence="2">Uncharacterized protein</fullName>
    </submittedName>
</protein>
<accession>A0A0F9CZR8</accession>
<comment type="caution">
    <text evidence="2">The sequence shown here is derived from an EMBL/GenBank/DDBJ whole genome shotgun (WGS) entry which is preliminary data.</text>
</comment>
<reference evidence="2" key="1">
    <citation type="journal article" date="2015" name="Nature">
        <title>Complex archaea that bridge the gap between prokaryotes and eukaryotes.</title>
        <authorList>
            <person name="Spang A."/>
            <person name="Saw J.H."/>
            <person name="Jorgensen S.L."/>
            <person name="Zaremba-Niedzwiedzka K."/>
            <person name="Martijn J."/>
            <person name="Lind A.E."/>
            <person name="van Eijk R."/>
            <person name="Schleper C."/>
            <person name="Guy L."/>
            <person name="Ettema T.J."/>
        </authorList>
    </citation>
    <scope>NUCLEOTIDE SEQUENCE</scope>
</reference>
<name>A0A0F9CZR8_9ZZZZ</name>
<feature type="transmembrane region" description="Helical" evidence="1">
    <location>
        <begin position="7"/>
        <end position="28"/>
    </location>
</feature>
<organism evidence="2">
    <name type="scientific">marine sediment metagenome</name>
    <dbReference type="NCBI Taxonomy" id="412755"/>
    <lineage>
        <taxon>unclassified sequences</taxon>
        <taxon>metagenomes</taxon>
        <taxon>ecological metagenomes</taxon>
    </lineage>
</organism>
<proteinExistence type="predicted"/>
<gene>
    <name evidence="2" type="ORF">LCGC14_2340340</name>
</gene>